<dbReference type="EMBL" id="WNWS01000013">
    <property type="protein sequence ID" value="KAE9987888.1"/>
    <property type="molecule type" value="Genomic_DNA"/>
</dbReference>
<evidence type="ECO:0000313" key="2">
    <source>
        <dbReference type="EMBL" id="KAE9991145.1"/>
    </source>
</evidence>
<evidence type="ECO:0000313" key="4">
    <source>
        <dbReference type="Proteomes" id="UP000490939"/>
    </source>
</evidence>
<keyword evidence="4" id="KW-1185">Reference proteome</keyword>
<evidence type="ECO:0000313" key="3">
    <source>
        <dbReference type="Proteomes" id="UP000447873"/>
    </source>
</evidence>
<dbReference type="Proteomes" id="UP000447873">
    <property type="component" value="Unassembled WGS sequence"/>
</dbReference>
<dbReference type="PANTHER" id="PTHR42085">
    <property type="entry name" value="F-BOX DOMAIN-CONTAINING PROTEIN"/>
    <property type="match status" value="1"/>
</dbReference>
<organism evidence="2 4">
    <name type="scientific">Venturia inaequalis</name>
    <name type="common">Apple scab fungus</name>
    <dbReference type="NCBI Taxonomy" id="5025"/>
    <lineage>
        <taxon>Eukaryota</taxon>
        <taxon>Fungi</taxon>
        <taxon>Dikarya</taxon>
        <taxon>Ascomycota</taxon>
        <taxon>Pezizomycotina</taxon>
        <taxon>Dothideomycetes</taxon>
        <taxon>Pleosporomycetidae</taxon>
        <taxon>Venturiales</taxon>
        <taxon>Venturiaceae</taxon>
        <taxon>Venturia</taxon>
    </lineage>
</organism>
<gene>
    <name evidence="2" type="ORF">EG327_000386</name>
    <name evidence="1" type="ORF">EG328_001315</name>
</gene>
<reference evidence="2 4" key="1">
    <citation type="submission" date="2019-07" db="EMBL/GenBank/DDBJ databases">
        <title>Venturia inaequalis Genome Resource.</title>
        <authorList>
            <person name="Lichtner F.J."/>
        </authorList>
    </citation>
    <scope>NUCLEOTIDE SEQUENCE [LARGE SCALE GENOMIC DNA]</scope>
    <source>
        <strain evidence="1 3">120213</strain>
        <strain evidence="2 4">DMI_063113</strain>
    </source>
</reference>
<dbReference type="AlphaFoldDB" id="A0A8H3VLQ5"/>
<dbReference type="InterPro" id="IPR038883">
    <property type="entry name" value="AN11006-like"/>
</dbReference>
<comment type="caution">
    <text evidence="2">The sequence shown here is derived from an EMBL/GenBank/DDBJ whole genome shotgun (WGS) entry which is preliminary data.</text>
</comment>
<name>A0A8H3VLQ5_VENIN</name>
<sequence length="298" mass="33263">MLKPQDSPFLTIPVEIRLIIYSHLIPQTLKTASPTLSPLSKIIPIGHENEAPLAHTPPDGKPMLSLRILDPDIPSPISSNLSTLHRTKFFIRTGRFRARTMKTTYICTNTPEDLDTSILKVCRQTHAEASEMLYGTYTWEFDTHVEAIPAFLADLTARSRDCVKRVSFVKRALAYDRSSDLCEWESATSALSSLPSLCLLDLGIVAGMPGRGWPENSPVWSKRDLAVIVQVLDWKGLEWLRDVTAIKIRKGGRVEVRAVMENCPDVRDSEMLGFWVGVSRSLVEGGFGEWAGELIMAD</sequence>
<evidence type="ECO:0000313" key="1">
    <source>
        <dbReference type="EMBL" id="KAE9987888.1"/>
    </source>
</evidence>
<dbReference type="EMBL" id="WNWR01000107">
    <property type="protein sequence ID" value="KAE9991145.1"/>
    <property type="molecule type" value="Genomic_DNA"/>
</dbReference>
<dbReference type="Proteomes" id="UP000490939">
    <property type="component" value="Unassembled WGS sequence"/>
</dbReference>
<protein>
    <submittedName>
        <fullName evidence="2">Uncharacterized protein</fullName>
    </submittedName>
</protein>
<dbReference type="PANTHER" id="PTHR42085:SF2">
    <property type="entry name" value="F-BOX DOMAIN-CONTAINING PROTEIN"/>
    <property type="match status" value="1"/>
</dbReference>
<proteinExistence type="predicted"/>
<accession>A0A8H3VLQ5</accession>